<dbReference type="Proteomes" id="UP001596116">
    <property type="component" value="Unassembled WGS sequence"/>
</dbReference>
<evidence type="ECO:0000256" key="1">
    <source>
        <dbReference type="SAM" id="MobiDB-lite"/>
    </source>
</evidence>
<dbReference type="RefSeq" id="WP_379879205.1">
    <property type="nucleotide sequence ID" value="NZ_JBHPON010000001.1"/>
</dbReference>
<evidence type="ECO:0000256" key="2">
    <source>
        <dbReference type="SAM" id="SignalP"/>
    </source>
</evidence>
<name>A0ABW1KVX3_9PROT</name>
<organism evidence="3 4">
    <name type="scientific">Hyphococcus aureus</name>
    <dbReference type="NCBI Taxonomy" id="2666033"/>
    <lineage>
        <taxon>Bacteria</taxon>
        <taxon>Pseudomonadati</taxon>
        <taxon>Pseudomonadota</taxon>
        <taxon>Alphaproteobacteria</taxon>
        <taxon>Parvularculales</taxon>
        <taxon>Parvularculaceae</taxon>
        <taxon>Hyphococcus</taxon>
    </lineage>
</organism>
<feature type="signal peptide" evidence="2">
    <location>
        <begin position="1"/>
        <end position="24"/>
    </location>
</feature>
<evidence type="ECO:0008006" key="5">
    <source>
        <dbReference type="Google" id="ProtNLM"/>
    </source>
</evidence>
<protein>
    <recommendedName>
        <fullName evidence="5">DUF3592 domain-containing protein</fullName>
    </recommendedName>
</protein>
<gene>
    <name evidence="3" type="ORF">ACFMB1_07975</name>
</gene>
<sequence>MPRGFGLYLFAVGLVAFCLSAASAGERVTYNQTVLDCVPEGCFVIKYVPAPRLKPEQPNNDETSQQHEGGTGEKNNGQITIGNLSIEPVDGNTDRDRNHSDKSESNVDPWGWSLENVLLLLGPLAGWAAAWLVWLTYGQTREALNLTRVELESTRKTQEAQVRAYLTASGGEVSSYETFGEAVVSVEFTNTGNSPARDIVFYAQIIVQRFDTLETHLIRSKLADPLKINELSARETRSRDAMFFIHNFDIATKFREGMASVKVGGNLYFTDDFGKRRKVKTAVAGFVKGDPDEIGVISGNMEPVNADLWSKKHLEEIERRRRQR</sequence>
<accession>A0ABW1KVX3</accession>
<feature type="region of interest" description="Disordered" evidence="1">
    <location>
        <begin position="53"/>
        <end position="106"/>
    </location>
</feature>
<feature type="compositionally biased region" description="Basic and acidic residues" evidence="1">
    <location>
        <begin position="92"/>
        <end position="105"/>
    </location>
</feature>
<keyword evidence="4" id="KW-1185">Reference proteome</keyword>
<proteinExistence type="predicted"/>
<feature type="compositionally biased region" description="Polar residues" evidence="1">
    <location>
        <begin position="57"/>
        <end position="83"/>
    </location>
</feature>
<keyword evidence="2" id="KW-0732">Signal</keyword>
<dbReference type="EMBL" id="JBHPON010000001">
    <property type="protein sequence ID" value="MFC6035475.1"/>
    <property type="molecule type" value="Genomic_DNA"/>
</dbReference>
<evidence type="ECO:0000313" key="4">
    <source>
        <dbReference type="Proteomes" id="UP001596116"/>
    </source>
</evidence>
<evidence type="ECO:0000313" key="3">
    <source>
        <dbReference type="EMBL" id="MFC6035475.1"/>
    </source>
</evidence>
<feature type="chain" id="PRO_5046714265" description="DUF3592 domain-containing protein" evidence="2">
    <location>
        <begin position="25"/>
        <end position="324"/>
    </location>
</feature>
<comment type="caution">
    <text evidence="3">The sequence shown here is derived from an EMBL/GenBank/DDBJ whole genome shotgun (WGS) entry which is preliminary data.</text>
</comment>
<reference evidence="3 4" key="1">
    <citation type="submission" date="2024-09" db="EMBL/GenBank/DDBJ databases">
        <authorList>
            <person name="Zhang Z.-H."/>
        </authorList>
    </citation>
    <scope>NUCLEOTIDE SEQUENCE [LARGE SCALE GENOMIC DNA]</scope>
    <source>
        <strain evidence="3 4">HHTR114</strain>
    </source>
</reference>